<reference evidence="1 2" key="2">
    <citation type="journal article" date="2022" name="Mol. Ecol. Resour.">
        <title>The genomes of chicory, endive, great burdock and yacon provide insights into Asteraceae paleo-polyploidization history and plant inulin production.</title>
        <authorList>
            <person name="Fan W."/>
            <person name="Wang S."/>
            <person name="Wang H."/>
            <person name="Wang A."/>
            <person name="Jiang F."/>
            <person name="Liu H."/>
            <person name="Zhao H."/>
            <person name="Xu D."/>
            <person name="Zhang Y."/>
        </authorList>
    </citation>
    <scope>NUCLEOTIDE SEQUENCE [LARGE SCALE GENOMIC DNA]</scope>
    <source>
        <strain evidence="2">cv. Yunnan</strain>
        <tissue evidence="1">Leaves</tissue>
    </source>
</reference>
<proteinExistence type="predicted"/>
<protein>
    <submittedName>
        <fullName evidence="1">Uncharacterized protein</fullName>
    </submittedName>
</protein>
<keyword evidence="2" id="KW-1185">Reference proteome</keyword>
<reference evidence="2" key="1">
    <citation type="journal article" date="2022" name="Mol. Ecol. Resour.">
        <title>The genomes of chicory, endive, great burdock and yacon provide insights into Asteraceae palaeo-polyploidization history and plant inulin production.</title>
        <authorList>
            <person name="Fan W."/>
            <person name="Wang S."/>
            <person name="Wang H."/>
            <person name="Wang A."/>
            <person name="Jiang F."/>
            <person name="Liu H."/>
            <person name="Zhao H."/>
            <person name="Xu D."/>
            <person name="Zhang Y."/>
        </authorList>
    </citation>
    <scope>NUCLEOTIDE SEQUENCE [LARGE SCALE GENOMIC DNA]</scope>
    <source>
        <strain evidence="2">cv. Yunnan</strain>
    </source>
</reference>
<gene>
    <name evidence="1" type="ORF">L1987_29697</name>
</gene>
<comment type="caution">
    <text evidence="1">The sequence shown here is derived from an EMBL/GenBank/DDBJ whole genome shotgun (WGS) entry which is preliminary data.</text>
</comment>
<evidence type="ECO:0000313" key="1">
    <source>
        <dbReference type="EMBL" id="KAI3801588.1"/>
    </source>
</evidence>
<dbReference type="Proteomes" id="UP001056120">
    <property type="component" value="Linkage Group LG10"/>
</dbReference>
<accession>A0ACB9I1X2</accession>
<organism evidence="1 2">
    <name type="scientific">Smallanthus sonchifolius</name>
    <dbReference type="NCBI Taxonomy" id="185202"/>
    <lineage>
        <taxon>Eukaryota</taxon>
        <taxon>Viridiplantae</taxon>
        <taxon>Streptophyta</taxon>
        <taxon>Embryophyta</taxon>
        <taxon>Tracheophyta</taxon>
        <taxon>Spermatophyta</taxon>
        <taxon>Magnoliopsida</taxon>
        <taxon>eudicotyledons</taxon>
        <taxon>Gunneridae</taxon>
        <taxon>Pentapetalae</taxon>
        <taxon>asterids</taxon>
        <taxon>campanulids</taxon>
        <taxon>Asterales</taxon>
        <taxon>Asteraceae</taxon>
        <taxon>Asteroideae</taxon>
        <taxon>Heliantheae alliance</taxon>
        <taxon>Millerieae</taxon>
        <taxon>Smallanthus</taxon>
    </lineage>
</organism>
<evidence type="ECO:0000313" key="2">
    <source>
        <dbReference type="Proteomes" id="UP001056120"/>
    </source>
</evidence>
<sequence>MRRSYLLVLLTLLLSTGLLRVTLSIGENDNNIDGVNNLVFENPSLRKAYIALQAWKAVIFSDPFNFTTNWAGAAVCSYNGVFCAPSLANSSNRVVAGIDLNHADIAGYLPPELGLFTDLGLFHVNSNRFFGTVPKTFKKLRLLHELDLSNNRFVGPFPRVVLSLPVLKFLDLRFNEFEGSIPVKLFDKDLDAVFLNNNRFKFGIPPNLGNSPVSVLVLANNSLDGLVKSGDTKLKKGLIELFTANNGGGDGAGQ</sequence>
<dbReference type="EMBL" id="CM042027">
    <property type="protein sequence ID" value="KAI3801588.1"/>
    <property type="molecule type" value="Genomic_DNA"/>
</dbReference>
<name>A0ACB9I1X2_9ASTR</name>